<sequence length="571" mass="62783">MRRSLPFRRLTPAEKRLVAAYPTGEWVDVRPDRVTRPRDASPPDDDQTTDHEENRRAGRVREAWARLSENRRAEVNGDRPARRVREAWAYVNRNGPADRERVVRAEVIRALLLGARPGLPGQVAAIRLIGARVVGDLDLAGAELTTTLHLIECQVGGVIDLVEAQTRALRLRDCDLLRLRAGRVRVDGVLDIGGCVVHDGIRLDNAHVSGQLRMSGCEIGSPAHWTLKEAGWAGARYSGDPREQEQQHTALWAGGLVVEGGAFLRGMTVTGGLRLHGARFNGGLWLQHTEITATGRYAVHGDYLQATVVNMGSGFSAKGEISLRGGRISGTLSLDGATLRSEELAVHTRHLDVGEFLLTPESIEGGVDLGYTRVGLLADRPESYPGAVRLNGLVYESLRSPATLRDRLSWLTRHPDGYRPQPYEQLAAYYRRIGHEHDSRRVLLAKQRARRRTLTVAGRAWGVLLDAVVGYGFRPWLAAAWLSAVLTAGTVVFSLVPPVQIGLDERPRHFNPFVYTLDHLVPVSLFEQRAAWEPTGWTIWVANALIASGWILATALIAGGTRVLRPASTAP</sequence>
<feature type="transmembrane region" description="Helical" evidence="2">
    <location>
        <begin position="479"/>
        <end position="501"/>
    </location>
</feature>
<feature type="transmembrane region" description="Helical" evidence="2">
    <location>
        <begin position="537"/>
        <end position="558"/>
    </location>
</feature>
<gene>
    <name evidence="3" type="ORF">GT755_09180</name>
</gene>
<evidence type="ECO:0008006" key="5">
    <source>
        <dbReference type="Google" id="ProtNLM"/>
    </source>
</evidence>
<dbReference type="EMBL" id="WXEW01000002">
    <property type="protein sequence ID" value="NAS21855.1"/>
    <property type="molecule type" value="Genomic_DNA"/>
</dbReference>
<protein>
    <recommendedName>
        <fullName evidence="5">Oxidoreductase</fullName>
    </recommendedName>
</protein>
<evidence type="ECO:0000313" key="4">
    <source>
        <dbReference type="Proteomes" id="UP000479526"/>
    </source>
</evidence>
<organism evidence="3 4">
    <name type="scientific">Herbidospora solisilvae</name>
    <dbReference type="NCBI Taxonomy" id="2696284"/>
    <lineage>
        <taxon>Bacteria</taxon>
        <taxon>Bacillati</taxon>
        <taxon>Actinomycetota</taxon>
        <taxon>Actinomycetes</taxon>
        <taxon>Streptosporangiales</taxon>
        <taxon>Streptosporangiaceae</taxon>
        <taxon>Herbidospora</taxon>
    </lineage>
</organism>
<feature type="compositionally biased region" description="Basic and acidic residues" evidence="1">
    <location>
        <begin position="28"/>
        <end position="41"/>
    </location>
</feature>
<evidence type="ECO:0000256" key="1">
    <source>
        <dbReference type="SAM" id="MobiDB-lite"/>
    </source>
</evidence>
<feature type="region of interest" description="Disordered" evidence="1">
    <location>
        <begin position="28"/>
        <end position="57"/>
    </location>
</feature>
<comment type="caution">
    <text evidence="3">The sequence shown here is derived from an EMBL/GenBank/DDBJ whole genome shotgun (WGS) entry which is preliminary data.</text>
</comment>
<keyword evidence="4" id="KW-1185">Reference proteome</keyword>
<dbReference type="Proteomes" id="UP000479526">
    <property type="component" value="Unassembled WGS sequence"/>
</dbReference>
<feature type="compositionally biased region" description="Basic and acidic residues" evidence="1">
    <location>
        <begin position="48"/>
        <end position="57"/>
    </location>
</feature>
<accession>A0A7C9NDH2</accession>
<proteinExistence type="predicted"/>
<keyword evidence="2" id="KW-0472">Membrane</keyword>
<evidence type="ECO:0000313" key="3">
    <source>
        <dbReference type="EMBL" id="NAS21855.1"/>
    </source>
</evidence>
<name>A0A7C9NDH2_9ACTN</name>
<keyword evidence="2" id="KW-0812">Transmembrane</keyword>
<evidence type="ECO:0000256" key="2">
    <source>
        <dbReference type="SAM" id="Phobius"/>
    </source>
</evidence>
<dbReference type="RefSeq" id="WP_161479243.1">
    <property type="nucleotide sequence ID" value="NZ_WXEW01000002.1"/>
</dbReference>
<reference evidence="3 4" key="1">
    <citation type="submission" date="2020-01" db="EMBL/GenBank/DDBJ databases">
        <title>Herbidospora sp. NEAU-GS84 nov., a novel actinomycete isolated from soil.</title>
        <authorList>
            <person name="Han L."/>
        </authorList>
    </citation>
    <scope>NUCLEOTIDE SEQUENCE [LARGE SCALE GENOMIC DNA]</scope>
    <source>
        <strain evidence="3 4">NEAU-GS84</strain>
    </source>
</reference>
<keyword evidence="2" id="KW-1133">Transmembrane helix</keyword>
<dbReference type="AlphaFoldDB" id="A0A7C9NDH2"/>